<evidence type="ECO:0000256" key="5">
    <source>
        <dbReference type="ARBA" id="ARBA00022679"/>
    </source>
</evidence>
<evidence type="ECO:0000256" key="9">
    <source>
        <dbReference type="ARBA" id="ARBA00023294"/>
    </source>
</evidence>
<dbReference type="FunFam" id="3.30.200.20:FF:000351">
    <property type="entry name" value="protein kinase PINOID 2"/>
    <property type="match status" value="1"/>
</dbReference>
<dbReference type="InterPro" id="IPR000555">
    <property type="entry name" value="JAMM/MPN+_dom"/>
</dbReference>
<protein>
    <recommendedName>
        <fullName evidence="2">non-specific serine/threonine protein kinase</fullName>
        <ecNumber evidence="2">2.7.11.1</ecNumber>
    </recommendedName>
</protein>
<gene>
    <name evidence="16" type="ORF">NE237_025146</name>
</gene>
<dbReference type="Proteomes" id="UP001141806">
    <property type="component" value="Unassembled WGS sequence"/>
</dbReference>
<dbReference type="GO" id="GO:0048608">
    <property type="term" value="P:reproductive structure development"/>
    <property type="evidence" value="ECO:0007669"/>
    <property type="project" value="UniProtKB-ARBA"/>
</dbReference>
<evidence type="ECO:0000256" key="2">
    <source>
        <dbReference type="ARBA" id="ARBA00012513"/>
    </source>
</evidence>
<dbReference type="GO" id="GO:0005524">
    <property type="term" value="F:ATP binding"/>
    <property type="evidence" value="ECO:0007669"/>
    <property type="project" value="UniProtKB-KW"/>
</dbReference>
<dbReference type="SMART" id="SM00220">
    <property type="entry name" value="S_TKc"/>
    <property type="match status" value="1"/>
</dbReference>
<dbReference type="OrthoDB" id="432483at2759"/>
<dbReference type="GO" id="GO:0009734">
    <property type="term" value="P:auxin-activated signaling pathway"/>
    <property type="evidence" value="ECO:0007669"/>
    <property type="project" value="UniProtKB-KW"/>
</dbReference>
<evidence type="ECO:0000256" key="10">
    <source>
        <dbReference type="ARBA" id="ARBA00047899"/>
    </source>
</evidence>
<keyword evidence="17" id="KW-1185">Reference proteome</keyword>
<dbReference type="AlphaFoldDB" id="A0A9Q0H2H7"/>
<dbReference type="Pfam" id="PF00069">
    <property type="entry name" value="Pkinase"/>
    <property type="match status" value="2"/>
</dbReference>
<feature type="region of interest" description="Disordered" evidence="13">
    <location>
        <begin position="305"/>
        <end position="358"/>
    </location>
</feature>
<dbReference type="InterPro" id="IPR037518">
    <property type="entry name" value="MPN"/>
</dbReference>
<keyword evidence="7" id="KW-0418">Kinase</keyword>
<dbReference type="SUPFAM" id="SSF102712">
    <property type="entry name" value="JAB1/MPN domain"/>
    <property type="match status" value="1"/>
</dbReference>
<keyword evidence="6" id="KW-0547">Nucleotide-binding</keyword>
<dbReference type="Gene3D" id="3.40.140.10">
    <property type="entry name" value="Cytidine Deaminase, domain 2"/>
    <property type="match status" value="1"/>
</dbReference>
<dbReference type="InterPro" id="IPR011009">
    <property type="entry name" value="Kinase-like_dom_sf"/>
</dbReference>
<dbReference type="EMBL" id="JAMYWD010000010">
    <property type="protein sequence ID" value="KAJ4958035.1"/>
    <property type="molecule type" value="Genomic_DNA"/>
</dbReference>
<keyword evidence="12" id="KW-0175">Coiled coil</keyword>
<proteinExistence type="inferred from homology"/>
<evidence type="ECO:0000256" key="11">
    <source>
        <dbReference type="ARBA" id="ARBA00048679"/>
    </source>
</evidence>
<evidence type="ECO:0000256" key="13">
    <source>
        <dbReference type="SAM" id="MobiDB-lite"/>
    </source>
</evidence>
<evidence type="ECO:0000259" key="14">
    <source>
        <dbReference type="PROSITE" id="PS50011"/>
    </source>
</evidence>
<evidence type="ECO:0000256" key="12">
    <source>
        <dbReference type="SAM" id="Coils"/>
    </source>
</evidence>
<sequence>MTLATGRTTRVIGWYHSHPHITVLPSHVDVRTQAMYQLLDSGFIGLIFSCFSEDAFKVGRIQVIAFQSLDGKQKHIPRLVSVSPVDDSSVIKIEFPWTSSAIASVRSGNSREDSLEQDAGDLRATAGVTKDGRKAADLEGFFAHADVNYLGKEKMAADYHSDNLQNAIVDIDSMDMTASMQEAMHRSNLDMSGAEYVRKEIHLQVFPTFSLLKLDTPITSFIELQRVLFEEERAAYNQAILQNMRDGKMHPLAFIHHTSTYKASMCKLMEYCLSPAISILQDRLRENEIKLDMLTEEAKTLEIETFSGSQSSMESPGNLTAHGSRSGVHMGKRDLYSSAELSSPRSPASMGSRSRKDSGHSFISDLSCRSSISACSNADNCGGQKPHKANQAAWEAMKRLRGEKGRVGLDHFHLLRRLGSGDIGNVYLCQLRSSTEGLYAMKVVDREALEFRKKLQRADMEKEILGILDHPFLPTLYAEFKASHYSCLVMEFCPGGDLHATRQRQPGKRFSNSSAKFYAAETLVALEYLHMMGVVYRDLKPENVLVREDGHIMLSDFDLSLKCDVVPKLLKTKLDPHSQLEEEKSSFSSCATPMQPVLSCFSSPNKKKEEGIMTRAQVDLLDTDTELVAEPINARSKSFVGTHEYLAPEVISGIGHGSAVDWWTLGVFLYELLYGKTPFIGENNEKTLINIIKQPLTFPRIAVSSSKEFEEMVKVQDLISKLLVKNPKKRLGSSKGSVEIKRHEFFKGVNWALIRSVRPPEVPRDMLQIRSNASIPKLTKKERDATYQIPHHFDYF</sequence>
<dbReference type="GO" id="GO:0004674">
    <property type="term" value="F:protein serine/threonine kinase activity"/>
    <property type="evidence" value="ECO:0007669"/>
    <property type="project" value="UniProtKB-KW"/>
</dbReference>
<dbReference type="PROSITE" id="PS00108">
    <property type="entry name" value="PROTEIN_KINASE_ST"/>
    <property type="match status" value="1"/>
</dbReference>
<evidence type="ECO:0000259" key="15">
    <source>
        <dbReference type="PROSITE" id="PS50249"/>
    </source>
</evidence>
<evidence type="ECO:0000256" key="1">
    <source>
        <dbReference type="ARBA" id="ARBA00009903"/>
    </source>
</evidence>
<evidence type="ECO:0000256" key="4">
    <source>
        <dbReference type="ARBA" id="ARBA00022527"/>
    </source>
</evidence>
<feature type="compositionally biased region" description="Polar residues" evidence="13">
    <location>
        <begin position="339"/>
        <end position="352"/>
    </location>
</feature>
<dbReference type="Pfam" id="PF18110">
    <property type="entry name" value="BRCC36_C"/>
    <property type="match status" value="1"/>
</dbReference>
<feature type="compositionally biased region" description="Polar residues" evidence="13">
    <location>
        <begin position="306"/>
        <end position="323"/>
    </location>
</feature>
<keyword evidence="5" id="KW-0808">Transferase</keyword>
<evidence type="ECO:0000256" key="7">
    <source>
        <dbReference type="ARBA" id="ARBA00022777"/>
    </source>
</evidence>
<keyword evidence="4" id="KW-0723">Serine/threonine-protein kinase</keyword>
<feature type="coiled-coil region" evidence="12">
    <location>
        <begin position="277"/>
        <end position="304"/>
    </location>
</feature>
<keyword evidence="8" id="KW-0067">ATP-binding</keyword>
<dbReference type="GO" id="GO:0099402">
    <property type="term" value="P:plant organ development"/>
    <property type="evidence" value="ECO:0007669"/>
    <property type="project" value="UniProtKB-ARBA"/>
</dbReference>
<dbReference type="GO" id="GO:0009791">
    <property type="term" value="P:post-embryonic development"/>
    <property type="evidence" value="ECO:0007669"/>
    <property type="project" value="UniProtKB-ARBA"/>
</dbReference>
<dbReference type="FunFam" id="1.10.510.10:FF:000020">
    <property type="entry name" value="serine/threonine-protein kinase D6PK-like"/>
    <property type="match status" value="1"/>
</dbReference>
<comment type="caution">
    <text evidence="16">The sequence shown here is derived from an EMBL/GenBank/DDBJ whole genome shotgun (WGS) entry which is preliminary data.</text>
</comment>
<comment type="catalytic activity">
    <reaction evidence="10">
        <text>L-threonyl-[protein] + ATP = O-phospho-L-threonyl-[protein] + ADP + H(+)</text>
        <dbReference type="Rhea" id="RHEA:46608"/>
        <dbReference type="Rhea" id="RHEA-COMP:11060"/>
        <dbReference type="Rhea" id="RHEA-COMP:11605"/>
        <dbReference type="ChEBI" id="CHEBI:15378"/>
        <dbReference type="ChEBI" id="CHEBI:30013"/>
        <dbReference type="ChEBI" id="CHEBI:30616"/>
        <dbReference type="ChEBI" id="CHEBI:61977"/>
        <dbReference type="ChEBI" id="CHEBI:456216"/>
        <dbReference type="EC" id="2.7.11.1"/>
    </reaction>
</comment>
<dbReference type="Gene3D" id="1.10.510.10">
    <property type="entry name" value="Transferase(Phosphotransferase) domain 1"/>
    <property type="match status" value="1"/>
</dbReference>
<dbReference type="InterPro" id="IPR040749">
    <property type="entry name" value="BRCC36_C"/>
</dbReference>
<dbReference type="SUPFAM" id="SSF56112">
    <property type="entry name" value="Protein kinase-like (PK-like)"/>
    <property type="match status" value="1"/>
</dbReference>
<dbReference type="InterPro" id="IPR000719">
    <property type="entry name" value="Prot_kinase_dom"/>
</dbReference>
<dbReference type="GO" id="GO:0048367">
    <property type="term" value="P:shoot system development"/>
    <property type="evidence" value="ECO:0007669"/>
    <property type="project" value="UniProtKB-ARBA"/>
</dbReference>
<dbReference type="PROSITE" id="PS50249">
    <property type="entry name" value="MPN"/>
    <property type="match status" value="1"/>
</dbReference>
<dbReference type="GO" id="GO:0008237">
    <property type="term" value="F:metallopeptidase activity"/>
    <property type="evidence" value="ECO:0007669"/>
    <property type="project" value="InterPro"/>
</dbReference>
<feature type="domain" description="Protein kinase" evidence="14">
    <location>
        <begin position="412"/>
        <end position="746"/>
    </location>
</feature>
<dbReference type="PROSITE" id="PS50011">
    <property type="entry name" value="PROTEIN_KINASE_DOM"/>
    <property type="match status" value="1"/>
</dbReference>
<evidence type="ECO:0000256" key="3">
    <source>
        <dbReference type="ARBA" id="ARBA00022473"/>
    </source>
</evidence>
<keyword evidence="9" id="KW-0927">Auxin signaling pathway</keyword>
<feature type="domain" description="MPN" evidence="15">
    <location>
        <begin position="1"/>
        <end position="72"/>
    </location>
</feature>
<organism evidence="16 17">
    <name type="scientific">Protea cynaroides</name>
    <dbReference type="NCBI Taxonomy" id="273540"/>
    <lineage>
        <taxon>Eukaryota</taxon>
        <taxon>Viridiplantae</taxon>
        <taxon>Streptophyta</taxon>
        <taxon>Embryophyta</taxon>
        <taxon>Tracheophyta</taxon>
        <taxon>Spermatophyta</taxon>
        <taxon>Magnoliopsida</taxon>
        <taxon>Proteales</taxon>
        <taxon>Proteaceae</taxon>
        <taxon>Protea</taxon>
    </lineage>
</organism>
<reference evidence="16" key="1">
    <citation type="journal article" date="2023" name="Plant J.">
        <title>The genome of the king protea, Protea cynaroides.</title>
        <authorList>
            <person name="Chang J."/>
            <person name="Duong T.A."/>
            <person name="Schoeman C."/>
            <person name="Ma X."/>
            <person name="Roodt D."/>
            <person name="Barker N."/>
            <person name="Li Z."/>
            <person name="Van de Peer Y."/>
            <person name="Mizrachi E."/>
        </authorList>
    </citation>
    <scope>NUCLEOTIDE SEQUENCE</scope>
    <source>
        <tissue evidence="16">Young leaves</tissue>
    </source>
</reference>
<evidence type="ECO:0000313" key="16">
    <source>
        <dbReference type="EMBL" id="KAJ4958035.1"/>
    </source>
</evidence>
<comment type="catalytic activity">
    <reaction evidence="11">
        <text>L-seryl-[protein] + ATP = O-phospho-L-seryl-[protein] + ADP + H(+)</text>
        <dbReference type="Rhea" id="RHEA:17989"/>
        <dbReference type="Rhea" id="RHEA-COMP:9863"/>
        <dbReference type="Rhea" id="RHEA-COMP:11604"/>
        <dbReference type="ChEBI" id="CHEBI:15378"/>
        <dbReference type="ChEBI" id="CHEBI:29999"/>
        <dbReference type="ChEBI" id="CHEBI:30616"/>
        <dbReference type="ChEBI" id="CHEBI:83421"/>
        <dbReference type="ChEBI" id="CHEBI:456216"/>
        <dbReference type="EC" id="2.7.11.1"/>
    </reaction>
</comment>
<dbReference type="PANTHER" id="PTHR45637">
    <property type="entry name" value="FLIPPASE KINASE 1-RELATED"/>
    <property type="match status" value="1"/>
</dbReference>
<comment type="similarity">
    <text evidence="1">Belongs to the protein kinase superfamily. AGC Ser/Thr protein kinase family.</text>
</comment>
<dbReference type="Pfam" id="PF01398">
    <property type="entry name" value="JAB"/>
    <property type="match status" value="1"/>
</dbReference>
<evidence type="ECO:0000313" key="17">
    <source>
        <dbReference type="Proteomes" id="UP001141806"/>
    </source>
</evidence>
<evidence type="ECO:0000256" key="8">
    <source>
        <dbReference type="ARBA" id="ARBA00022840"/>
    </source>
</evidence>
<dbReference type="Gene3D" id="3.30.200.20">
    <property type="entry name" value="Phosphorylase Kinase, domain 1"/>
    <property type="match status" value="1"/>
</dbReference>
<accession>A0A9Q0H2H7</accession>
<dbReference type="FunFam" id="1.10.510.10:FF:000277">
    <property type="entry name" value="protein kinase PINOID"/>
    <property type="match status" value="1"/>
</dbReference>
<name>A0A9Q0H2H7_9MAGN</name>
<evidence type="ECO:0000256" key="6">
    <source>
        <dbReference type="ARBA" id="ARBA00022741"/>
    </source>
</evidence>
<dbReference type="EC" id="2.7.11.1" evidence="2"/>
<dbReference type="CDD" id="cd05574">
    <property type="entry name" value="STKc_phototropin_like"/>
    <property type="match status" value="1"/>
</dbReference>
<dbReference type="InterPro" id="IPR008271">
    <property type="entry name" value="Ser/Thr_kinase_AS"/>
</dbReference>
<keyword evidence="3" id="KW-0217">Developmental protein</keyword>